<evidence type="ECO:0000313" key="2">
    <source>
        <dbReference type="Proteomes" id="UP001451303"/>
    </source>
</evidence>
<proteinExistence type="predicted"/>
<reference evidence="1 2" key="1">
    <citation type="submission" date="2023-09" db="EMBL/GenBank/DDBJ databases">
        <title>Multi-omics analysis of a traditional fermented food reveals byproduct-associated fungal strains for waste-to-food upcycling.</title>
        <authorList>
            <consortium name="Lawrence Berkeley National Laboratory"/>
            <person name="Rekdal V.M."/>
            <person name="Villalobos-Escobedo J.M."/>
            <person name="Rodriguez-Valeron N."/>
            <person name="Garcia M.O."/>
            <person name="Vasquez D.P."/>
            <person name="Damayanti I."/>
            <person name="Sorensen P.M."/>
            <person name="Baidoo E.E."/>
            <person name="De Carvalho A.C."/>
            <person name="Riley R."/>
            <person name="Lipzen A."/>
            <person name="He G."/>
            <person name="Yan M."/>
            <person name="Haridas S."/>
            <person name="Daum C."/>
            <person name="Yoshinaga Y."/>
            <person name="Ng V."/>
            <person name="Grigoriev I.V."/>
            <person name="Munk R."/>
            <person name="Nuraida L."/>
            <person name="Wijaya C.H."/>
            <person name="Morales P.-C."/>
            <person name="Keasling J.D."/>
        </authorList>
    </citation>
    <scope>NUCLEOTIDE SEQUENCE [LARGE SCALE GENOMIC DNA]</scope>
    <source>
        <strain evidence="1 2">FGSC 2613</strain>
    </source>
</reference>
<evidence type="ECO:0000313" key="1">
    <source>
        <dbReference type="EMBL" id="KAL0474803.1"/>
    </source>
</evidence>
<accession>A0ABR3DQ71</accession>
<name>A0ABR3DQ71_NEUIN</name>
<dbReference type="Proteomes" id="UP001451303">
    <property type="component" value="Unassembled WGS sequence"/>
</dbReference>
<protein>
    <submittedName>
        <fullName evidence="1">Uncharacterized protein</fullName>
    </submittedName>
</protein>
<keyword evidence="2" id="KW-1185">Reference proteome</keyword>
<gene>
    <name evidence="1" type="ORF">QR685DRAFT_465020</name>
</gene>
<dbReference type="EMBL" id="JAVLET010000001">
    <property type="protein sequence ID" value="KAL0474803.1"/>
    <property type="molecule type" value="Genomic_DNA"/>
</dbReference>
<comment type="caution">
    <text evidence="1">The sequence shown here is derived from an EMBL/GenBank/DDBJ whole genome shotgun (WGS) entry which is preliminary data.</text>
</comment>
<organism evidence="1 2">
    <name type="scientific">Neurospora intermedia</name>
    <dbReference type="NCBI Taxonomy" id="5142"/>
    <lineage>
        <taxon>Eukaryota</taxon>
        <taxon>Fungi</taxon>
        <taxon>Dikarya</taxon>
        <taxon>Ascomycota</taxon>
        <taxon>Pezizomycotina</taxon>
        <taxon>Sordariomycetes</taxon>
        <taxon>Sordariomycetidae</taxon>
        <taxon>Sordariales</taxon>
        <taxon>Sordariaceae</taxon>
        <taxon>Neurospora</taxon>
    </lineage>
</organism>
<sequence length="77" mass="8741">MTANPILMMTQSSFTFSCTDDVHQHKRFKSDHPRIATFWHIESTLSLATTPDLDVQRMDAQTGYSEAMTKSVSFAEI</sequence>